<comment type="caution">
    <text evidence="1">The sequence shown here is derived from an EMBL/GenBank/DDBJ whole genome shotgun (WGS) entry which is preliminary data.</text>
</comment>
<evidence type="ECO:0000313" key="2">
    <source>
        <dbReference type="Proteomes" id="UP000244450"/>
    </source>
</evidence>
<sequence length="212" mass="23582">MPVHAQYVYKIKADTVRIYNTYDTAELVLQNRTQNVLGYLYNKGGGVTEFRFLGAVDSMYRRNDTLFYYTADGKTIPVKMDLSNVYDLKATNFVSVAANDSANLSKLPIQKVVGVGATNALDMPALSNQAYYGANSTLYYQGFAVTDGAAAVNMMVNWNGEQKGPDGAFIRIKDDNRTTWSSWWELVFKDFSDSIYARSANVVPTSLPAFYG</sequence>
<reference evidence="1 2" key="1">
    <citation type="submission" date="2018-04" db="EMBL/GenBank/DDBJ databases">
        <title>Chitinophaga fuyangensis sp. nov., isolated from soil in a chemical factory.</title>
        <authorList>
            <person name="Chen K."/>
        </authorList>
    </citation>
    <scope>NUCLEOTIDE SEQUENCE [LARGE SCALE GENOMIC DNA]</scope>
    <source>
        <strain evidence="1 2">LY-1</strain>
    </source>
</reference>
<protein>
    <submittedName>
        <fullName evidence="1">Uncharacterized protein</fullName>
    </submittedName>
</protein>
<name>A0A2T7BCP1_9BACT</name>
<organism evidence="1 2">
    <name type="scientific">Chitinophaga parva</name>
    <dbReference type="NCBI Taxonomy" id="2169414"/>
    <lineage>
        <taxon>Bacteria</taxon>
        <taxon>Pseudomonadati</taxon>
        <taxon>Bacteroidota</taxon>
        <taxon>Chitinophagia</taxon>
        <taxon>Chitinophagales</taxon>
        <taxon>Chitinophagaceae</taxon>
        <taxon>Chitinophaga</taxon>
    </lineage>
</organism>
<dbReference type="Proteomes" id="UP000244450">
    <property type="component" value="Unassembled WGS sequence"/>
</dbReference>
<accession>A0A2T7BCP1</accession>
<keyword evidence="2" id="KW-1185">Reference proteome</keyword>
<dbReference type="AlphaFoldDB" id="A0A2T7BCP1"/>
<gene>
    <name evidence="1" type="ORF">DCC81_20820</name>
</gene>
<dbReference type="RefSeq" id="WP_108688610.1">
    <property type="nucleotide sequence ID" value="NZ_QCYK01000003.1"/>
</dbReference>
<proteinExistence type="predicted"/>
<dbReference type="EMBL" id="QCYK01000003">
    <property type="protein sequence ID" value="PUZ22866.1"/>
    <property type="molecule type" value="Genomic_DNA"/>
</dbReference>
<evidence type="ECO:0000313" key="1">
    <source>
        <dbReference type="EMBL" id="PUZ22866.1"/>
    </source>
</evidence>